<dbReference type="KEGG" id="vg:80832282"/>
<name>A0A9X9JQ77_9CAUD</name>
<feature type="domain" description="Phage protein Gp138 N-terminal" evidence="1">
    <location>
        <begin position="11"/>
        <end position="115"/>
    </location>
</feature>
<dbReference type="Gene3D" id="2.40.50.230">
    <property type="entry name" value="Gp5 N-terminal domain"/>
    <property type="match status" value="1"/>
</dbReference>
<evidence type="ECO:0000313" key="3">
    <source>
        <dbReference type="Proteomes" id="UP001163333"/>
    </source>
</evidence>
<evidence type="ECO:0000313" key="2">
    <source>
        <dbReference type="EMBL" id="UYD72127.1"/>
    </source>
</evidence>
<reference evidence="2" key="1">
    <citation type="submission" date="2022-07" db="EMBL/GenBank/DDBJ databases">
        <authorList>
            <person name="Liu S."/>
        </authorList>
    </citation>
    <scope>NUCLEOTIDE SEQUENCE</scope>
</reference>
<dbReference type="EMBL" id="OP056089">
    <property type="protein sequence ID" value="UYD72127.1"/>
    <property type="molecule type" value="Genomic_DNA"/>
</dbReference>
<organism evidence="2 3">
    <name type="scientific">Vibrio phage vB_VpaM_VPs20</name>
    <dbReference type="NCBI Taxonomy" id="2978980"/>
    <lineage>
        <taxon>Viruses</taxon>
        <taxon>Duplodnaviria</taxon>
        <taxon>Heunggongvirae</taxon>
        <taxon>Uroviricota</taxon>
        <taxon>Caudoviricetes</taxon>
        <taxon>Chaseviridae</taxon>
        <taxon>Nefertitivirinae</taxon>
        <taxon>Liaoningvirus</taxon>
        <taxon>Liaoningvirus VPs20</taxon>
    </lineage>
</organism>
<dbReference type="Proteomes" id="UP001163333">
    <property type="component" value="Segment"/>
</dbReference>
<sequence>MSAEIQTKIIGTIEEFDAATQMAKVRLAVTDFCSTYDTNYVNQGESLLVDVPVEFPRCNGFVITTPVAAGDDCIVDFYQSGITHWLYENRRKYTATGGEPEPIALRRFDRSDATCRVSIGNNANAISGFNTEDMQIRSADGSQHVTLKADGSISIVATELNVETSGDMNFNASGAIRMNGSQIHLNE</sequence>
<proteinExistence type="predicted"/>
<evidence type="ECO:0000259" key="1">
    <source>
        <dbReference type="Pfam" id="PF18352"/>
    </source>
</evidence>
<dbReference type="RefSeq" id="YP_010845132.1">
    <property type="nucleotide sequence ID" value="NC_079185.1"/>
</dbReference>
<accession>A0A9X9JQ77</accession>
<protein>
    <submittedName>
        <fullName evidence="2">Baseplate assembly protein</fullName>
    </submittedName>
</protein>
<dbReference type="Pfam" id="PF18352">
    <property type="entry name" value="Gp138_N"/>
    <property type="match status" value="1"/>
</dbReference>
<keyword evidence="3" id="KW-1185">Reference proteome</keyword>
<dbReference type="GeneID" id="80832282"/>
<dbReference type="InterPro" id="IPR037026">
    <property type="entry name" value="Vgr_OB-fold_dom_sf"/>
</dbReference>
<dbReference type="InterPro" id="IPR041599">
    <property type="entry name" value="Gp138_N"/>
</dbReference>